<dbReference type="NCBIfam" id="NF000996">
    <property type="entry name" value="PRK00105.1"/>
    <property type="match status" value="1"/>
</dbReference>
<keyword evidence="7 11" id="KW-0328">Glycosyltransferase</keyword>
<keyword evidence="6 11" id="KW-0169">Cobalamin biosynthesis</keyword>
<evidence type="ECO:0000256" key="9">
    <source>
        <dbReference type="ARBA" id="ARBA00030686"/>
    </source>
</evidence>
<feature type="active site" description="Proton acceptor" evidence="11">
    <location>
        <position position="311"/>
    </location>
</feature>
<dbReference type="GO" id="GO:0009236">
    <property type="term" value="P:cobalamin biosynthetic process"/>
    <property type="evidence" value="ECO:0007669"/>
    <property type="project" value="UniProtKB-UniRule"/>
</dbReference>
<dbReference type="OrthoDB" id="9773807at2"/>
<comment type="pathway">
    <text evidence="2 11">Nucleoside biosynthesis; alpha-ribazole biosynthesis; alpha-ribazole from 5,6-dimethylbenzimidazole: step 1/2.</text>
</comment>
<dbReference type="NCBIfam" id="TIGR03160">
    <property type="entry name" value="cobT_DBIPRT"/>
    <property type="match status" value="1"/>
</dbReference>
<evidence type="ECO:0000256" key="3">
    <source>
        <dbReference type="ARBA" id="ARBA00007110"/>
    </source>
</evidence>
<dbReference type="InterPro" id="IPR003200">
    <property type="entry name" value="Nict_dMeBzImd_PRibTrfase"/>
</dbReference>
<dbReference type="STRING" id="546874.SAMN04488544_3444"/>
<evidence type="ECO:0000256" key="1">
    <source>
        <dbReference type="ARBA" id="ARBA00002197"/>
    </source>
</evidence>
<comment type="function">
    <text evidence="1 11">Catalyzes the synthesis of alpha-ribazole-5'-phosphate from nicotinate mononucleotide (NAMN) and 5,6-dimethylbenzimidazole (DMB).</text>
</comment>
<dbReference type="SUPFAM" id="SSF52733">
    <property type="entry name" value="Nicotinate mononucleotide:5,6-dimethylbenzimidazole phosphoribosyltransferase (CobT)"/>
    <property type="match status" value="1"/>
</dbReference>
<dbReference type="RefSeq" id="WP_091077139.1">
    <property type="nucleotide sequence ID" value="NZ_LT629799.1"/>
</dbReference>
<dbReference type="Proteomes" id="UP000198825">
    <property type="component" value="Chromosome I"/>
</dbReference>
<evidence type="ECO:0000256" key="8">
    <source>
        <dbReference type="ARBA" id="ARBA00022679"/>
    </source>
</evidence>
<proteinExistence type="inferred from homology"/>
<keyword evidence="8 11" id="KW-0808">Transferase</keyword>
<evidence type="ECO:0000313" key="12">
    <source>
        <dbReference type="EMBL" id="SDV01222.1"/>
    </source>
</evidence>
<dbReference type="AlphaFoldDB" id="A0A1H2N761"/>
<gene>
    <name evidence="11" type="primary">cobT</name>
    <name evidence="12" type="ORF">SAMN04488544_3444</name>
</gene>
<name>A0A1H2N761_9ACTN</name>
<evidence type="ECO:0000313" key="13">
    <source>
        <dbReference type="Proteomes" id="UP000198825"/>
    </source>
</evidence>
<protein>
    <recommendedName>
        <fullName evidence="5 11">Nicotinate-nucleotide--dimethylbenzimidazole phosphoribosyltransferase</fullName>
        <shortName evidence="11">NN:DBI PRT</shortName>
        <ecNumber evidence="4 11">2.4.2.21</ecNumber>
    </recommendedName>
    <alternativeName>
        <fullName evidence="9 11">N(1)-alpha-phosphoribosyltransferase</fullName>
    </alternativeName>
</protein>
<evidence type="ECO:0000256" key="2">
    <source>
        <dbReference type="ARBA" id="ARBA00005049"/>
    </source>
</evidence>
<dbReference type="EC" id="2.4.2.21" evidence="4 11"/>
<dbReference type="CDD" id="cd02439">
    <property type="entry name" value="DMB-PRT_CobT"/>
    <property type="match status" value="1"/>
</dbReference>
<comment type="catalytic activity">
    <reaction evidence="10 11">
        <text>5,6-dimethylbenzimidazole + nicotinate beta-D-ribonucleotide = alpha-ribazole 5'-phosphate + nicotinate + H(+)</text>
        <dbReference type="Rhea" id="RHEA:11196"/>
        <dbReference type="ChEBI" id="CHEBI:15378"/>
        <dbReference type="ChEBI" id="CHEBI:15890"/>
        <dbReference type="ChEBI" id="CHEBI:32544"/>
        <dbReference type="ChEBI" id="CHEBI:57502"/>
        <dbReference type="ChEBI" id="CHEBI:57918"/>
        <dbReference type="EC" id="2.4.2.21"/>
    </reaction>
</comment>
<dbReference type="Gene3D" id="1.10.1610.10">
    <property type="match status" value="1"/>
</dbReference>
<sequence>MIAPPSAAAARAARERSDALAKPLGALGRLEDAAAWVAACQGTCPPRPLERVRLTVLAGDHGVSHAGVSAYPREVTGAMVAAMAGGGSGANVLARQHGVAMQVLDIAVDADLGGLGPAVGRHRLRRSSGSIDTEDALRADEVRTALDAGAAIAAEEIAAGADLLLLGDLGIGNTTPAAALVAATFGVGADAVVGRGTGVDDAALAHKTEVVATALARAGARVDDPVQRLAALGSADLAVGVGFLCAAARAGVPVLLDGIVSLAELAVAEDLEPGVVAWCAAGHRSTEPAQQLALDKLGLEPLVDLGLRLGEGTGALTALPVLRSAVLLLREMALLADLAPGG</sequence>
<dbReference type="Gene3D" id="3.40.50.10210">
    <property type="match status" value="1"/>
</dbReference>
<accession>A0A1H2N761</accession>
<evidence type="ECO:0000256" key="10">
    <source>
        <dbReference type="ARBA" id="ARBA00047340"/>
    </source>
</evidence>
<dbReference type="PANTHER" id="PTHR43463">
    <property type="entry name" value="NICOTINATE-NUCLEOTIDE--DIMETHYLBENZIMIDAZOLE PHOSPHORIBOSYLTRANSFERASE"/>
    <property type="match status" value="1"/>
</dbReference>
<dbReference type="InterPro" id="IPR023195">
    <property type="entry name" value="Nict_dMeBzImd_PRibTrfase_N"/>
</dbReference>
<evidence type="ECO:0000256" key="11">
    <source>
        <dbReference type="HAMAP-Rule" id="MF_00230"/>
    </source>
</evidence>
<evidence type="ECO:0000256" key="6">
    <source>
        <dbReference type="ARBA" id="ARBA00022573"/>
    </source>
</evidence>
<dbReference type="InterPro" id="IPR036087">
    <property type="entry name" value="Nict_dMeBzImd_PRibTrfase_sf"/>
</dbReference>
<dbReference type="EMBL" id="LT629799">
    <property type="protein sequence ID" value="SDV01222.1"/>
    <property type="molecule type" value="Genomic_DNA"/>
</dbReference>
<dbReference type="PANTHER" id="PTHR43463:SF1">
    <property type="entry name" value="NICOTINATE-NUCLEOTIDE--DIMETHYLBENZIMIDAZOLE PHOSPHORIBOSYLTRANSFERASE"/>
    <property type="match status" value="1"/>
</dbReference>
<comment type="similarity">
    <text evidence="3 11">Belongs to the CobT family.</text>
</comment>
<dbReference type="HAMAP" id="MF_00230">
    <property type="entry name" value="CobT"/>
    <property type="match status" value="1"/>
</dbReference>
<dbReference type="Pfam" id="PF02277">
    <property type="entry name" value="DBI_PRT"/>
    <property type="match status" value="1"/>
</dbReference>
<evidence type="ECO:0000256" key="4">
    <source>
        <dbReference type="ARBA" id="ARBA00011991"/>
    </source>
</evidence>
<evidence type="ECO:0000256" key="5">
    <source>
        <dbReference type="ARBA" id="ARBA00015486"/>
    </source>
</evidence>
<organism evidence="12 13">
    <name type="scientific">Microlunatus sagamiharensis</name>
    <dbReference type="NCBI Taxonomy" id="546874"/>
    <lineage>
        <taxon>Bacteria</taxon>
        <taxon>Bacillati</taxon>
        <taxon>Actinomycetota</taxon>
        <taxon>Actinomycetes</taxon>
        <taxon>Propionibacteriales</taxon>
        <taxon>Propionibacteriaceae</taxon>
        <taxon>Microlunatus</taxon>
    </lineage>
</organism>
<dbReference type="UniPathway" id="UPA00061">
    <property type="reaction ID" value="UER00516"/>
</dbReference>
<keyword evidence="13" id="KW-1185">Reference proteome</keyword>
<dbReference type="InterPro" id="IPR017846">
    <property type="entry name" value="Nict_dMeBzImd_PRibTrfase_bact"/>
</dbReference>
<reference evidence="13" key="1">
    <citation type="submission" date="2016-10" db="EMBL/GenBank/DDBJ databases">
        <authorList>
            <person name="Varghese N."/>
            <person name="Submissions S."/>
        </authorList>
    </citation>
    <scope>NUCLEOTIDE SEQUENCE [LARGE SCALE GENOMIC DNA]</scope>
    <source>
        <strain evidence="13">DSM 21743</strain>
    </source>
</reference>
<evidence type="ECO:0000256" key="7">
    <source>
        <dbReference type="ARBA" id="ARBA00022676"/>
    </source>
</evidence>
<dbReference type="GO" id="GO:0008939">
    <property type="term" value="F:nicotinate-nucleotide-dimethylbenzimidazole phosphoribosyltransferase activity"/>
    <property type="evidence" value="ECO:0007669"/>
    <property type="project" value="UniProtKB-UniRule"/>
</dbReference>